<reference evidence="7 8" key="1">
    <citation type="journal article" date="2020" name="ISME J.">
        <title>Uncovering the hidden diversity of litter-decomposition mechanisms in mushroom-forming fungi.</title>
        <authorList>
            <person name="Floudas D."/>
            <person name="Bentzer J."/>
            <person name="Ahren D."/>
            <person name="Johansson T."/>
            <person name="Persson P."/>
            <person name="Tunlid A."/>
        </authorList>
    </citation>
    <scope>NUCLEOTIDE SEQUENCE [LARGE SCALE GENOMIC DNA]</scope>
    <source>
        <strain evidence="7 8">CBS 146.42</strain>
    </source>
</reference>
<dbReference type="FunFam" id="3.40.30.10:FF:000016">
    <property type="entry name" value="Glutathione S-transferase F2"/>
    <property type="match status" value="1"/>
</dbReference>
<dbReference type="Pfam" id="PF02798">
    <property type="entry name" value="GST_N"/>
    <property type="match status" value="1"/>
</dbReference>
<evidence type="ECO:0000313" key="8">
    <source>
        <dbReference type="Proteomes" id="UP000559027"/>
    </source>
</evidence>
<comment type="caution">
    <text evidence="7">The sequence shown here is derived from an EMBL/GenBank/DDBJ whole genome shotgun (WGS) entry which is preliminary data.</text>
</comment>
<dbReference type="AlphaFoldDB" id="A0A8H5CWD1"/>
<dbReference type="InterPro" id="IPR010987">
    <property type="entry name" value="Glutathione-S-Trfase_C-like"/>
</dbReference>
<comment type="similarity">
    <text evidence="4">Belongs to the GST superfamily.</text>
</comment>
<dbReference type="Gene3D" id="1.20.1050.10">
    <property type="match status" value="1"/>
</dbReference>
<proteinExistence type="inferred from homology"/>
<dbReference type="Pfam" id="PF00043">
    <property type="entry name" value="GST_C"/>
    <property type="match status" value="1"/>
</dbReference>
<dbReference type="PROSITE" id="PS50405">
    <property type="entry name" value="GST_CTER"/>
    <property type="match status" value="1"/>
</dbReference>
<feature type="domain" description="GST N-terminal" evidence="5">
    <location>
        <begin position="1"/>
        <end position="82"/>
    </location>
</feature>
<protein>
    <recommendedName>
        <fullName evidence="1">glutathione transferase</fullName>
        <ecNumber evidence="1">2.5.1.18</ecNumber>
    </recommendedName>
</protein>
<accession>A0A8H5CWD1</accession>
<evidence type="ECO:0000313" key="7">
    <source>
        <dbReference type="EMBL" id="KAF5349187.1"/>
    </source>
</evidence>
<dbReference type="Gene3D" id="3.40.30.10">
    <property type="entry name" value="Glutaredoxin"/>
    <property type="match status" value="1"/>
</dbReference>
<dbReference type="PROSITE" id="PS50404">
    <property type="entry name" value="GST_NTER"/>
    <property type="match status" value="1"/>
</dbReference>
<comment type="catalytic activity">
    <reaction evidence="3">
        <text>RX + glutathione = an S-substituted glutathione + a halide anion + H(+)</text>
        <dbReference type="Rhea" id="RHEA:16437"/>
        <dbReference type="ChEBI" id="CHEBI:15378"/>
        <dbReference type="ChEBI" id="CHEBI:16042"/>
        <dbReference type="ChEBI" id="CHEBI:17792"/>
        <dbReference type="ChEBI" id="CHEBI:57925"/>
        <dbReference type="ChEBI" id="CHEBI:90779"/>
        <dbReference type="EC" id="2.5.1.18"/>
    </reaction>
</comment>
<evidence type="ECO:0000256" key="2">
    <source>
        <dbReference type="ARBA" id="ARBA00022679"/>
    </source>
</evidence>
<dbReference type="SUPFAM" id="SSF52833">
    <property type="entry name" value="Thioredoxin-like"/>
    <property type="match status" value="1"/>
</dbReference>
<dbReference type="InterPro" id="IPR036282">
    <property type="entry name" value="Glutathione-S-Trfase_C_sf"/>
</dbReference>
<dbReference type="InterPro" id="IPR040079">
    <property type="entry name" value="Glutathione_S-Trfase"/>
</dbReference>
<dbReference type="SFLD" id="SFLDG01154">
    <property type="entry name" value="Main.5:_Phi-like"/>
    <property type="match status" value="1"/>
</dbReference>
<dbReference type="SUPFAM" id="SSF47616">
    <property type="entry name" value="GST C-terminal domain-like"/>
    <property type="match status" value="1"/>
</dbReference>
<dbReference type="PANTHER" id="PTHR43900">
    <property type="entry name" value="GLUTATHIONE S-TRANSFERASE RHO"/>
    <property type="match status" value="1"/>
</dbReference>
<dbReference type="GO" id="GO:0006749">
    <property type="term" value="P:glutathione metabolic process"/>
    <property type="evidence" value="ECO:0007669"/>
    <property type="project" value="TreeGrafter"/>
</dbReference>
<dbReference type="SFLD" id="SFLDG00358">
    <property type="entry name" value="Main_(cytGST)"/>
    <property type="match status" value="1"/>
</dbReference>
<dbReference type="InterPro" id="IPR036249">
    <property type="entry name" value="Thioredoxin-like_sf"/>
</dbReference>
<dbReference type="PANTHER" id="PTHR43900:SF3">
    <property type="entry name" value="GLUTATHIONE S-TRANSFERASE RHO"/>
    <property type="match status" value="1"/>
</dbReference>
<evidence type="ECO:0000256" key="1">
    <source>
        <dbReference type="ARBA" id="ARBA00012452"/>
    </source>
</evidence>
<name>A0A8H5CWD1_9AGAR</name>
<dbReference type="OrthoDB" id="249703at2759"/>
<evidence type="ECO:0000256" key="3">
    <source>
        <dbReference type="ARBA" id="ARBA00047960"/>
    </source>
</evidence>
<evidence type="ECO:0000259" key="6">
    <source>
        <dbReference type="PROSITE" id="PS50405"/>
    </source>
</evidence>
<keyword evidence="2" id="KW-0808">Transferase</keyword>
<dbReference type="EC" id="2.5.1.18" evidence="1"/>
<dbReference type="GO" id="GO:0005737">
    <property type="term" value="C:cytoplasm"/>
    <property type="evidence" value="ECO:0007669"/>
    <property type="project" value="TreeGrafter"/>
</dbReference>
<sequence>MVLKLYSFANSPNVTRVAVFLHEKKIPYEFVPVKYQEGEHKTPEYLAKHPFGQVPYLDDDGFVLYESWAMARYICDKYRDQGPDLLPPVNDVKKRALFEQAASIEVANFNPNAGAIAFEGFVKPAIYKREPDRARLDAATKALEAKLDAYEAILSKQKYLAGDELTVADLIHLGYGSMLSKAGFDGLTNAQKRPNVARWFDELESRPSWQAVKDGVKSFTPA</sequence>
<keyword evidence="8" id="KW-1185">Reference proteome</keyword>
<gene>
    <name evidence="7" type="ORF">D9756_009377</name>
</gene>
<evidence type="ECO:0000259" key="5">
    <source>
        <dbReference type="PROSITE" id="PS50404"/>
    </source>
</evidence>
<evidence type="ECO:0000256" key="4">
    <source>
        <dbReference type="RuleBase" id="RU003494"/>
    </source>
</evidence>
<dbReference type="Proteomes" id="UP000559027">
    <property type="component" value="Unassembled WGS sequence"/>
</dbReference>
<dbReference type="InterPro" id="IPR004046">
    <property type="entry name" value="GST_C"/>
</dbReference>
<dbReference type="GO" id="GO:0004364">
    <property type="term" value="F:glutathione transferase activity"/>
    <property type="evidence" value="ECO:0007669"/>
    <property type="project" value="UniProtKB-EC"/>
</dbReference>
<feature type="domain" description="GST C-terminal" evidence="6">
    <location>
        <begin position="91"/>
        <end position="222"/>
    </location>
</feature>
<dbReference type="GO" id="GO:0043295">
    <property type="term" value="F:glutathione binding"/>
    <property type="evidence" value="ECO:0007669"/>
    <property type="project" value="TreeGrafter"/>
</dbReference>
<dbReference type="InterPro" id="IPR004045">
    <property type="entry name" value="Glutathione_S-Trfase_N"/>
</dbReference>
<dbReference type="SFLD" id="SFLDS00019">
    <property type="entry name" value="Glutathione_Transferase_(cytos"/>
    <property type="match status" value="1"/>
</dbReference>
<dbReference type="EMBL" id="JAACJO010000017">
    <property type="protein sequence ID" value="KAF5349187.1"/>
    <property type="molecule type" value="Genomic_DNA"/>
</dbReference>
<organism evidence="7 8">
    <name type="scientific">Leucocoprinus leucothites</name>
    <dbReference type="NCBI Taxonomy" id="201217"/>
    <lineage>
        <taxon>Eukaryota</taxon>
        <taxon>Fungi</taxon>
        <taxon>Dikarya</taxon>
        <taxon>Basidiomycota</taxon>
        <taxon>Agaricomycotina</taxon>
        <taxon>Agaricomycetes</taxon>
        <taxon>Agaricomycetidae</taxon>
        <taxon>Agaricales</taxon>
        <taxon>Agaricineae</taxon>
        <taxon>Agaricaceae</taxon>
        <taxon>Leucocoprinus</taxon>
    </lineage>
</organism>